<feature type="transmembrane region" description="Helical" evidence="2">
    <location>
        <begin position="54"/>
        <end position="76"/>
    </location>
</feature>
<dbReference type="GO" id="GO:0022857">
    <property type="term" value="F:transmembrane transporter activity"/>
    <property type="evidence" value="ECO:0007669"/>
    <property type="project" value="InterPro"/>
</dbReference>
<keyword evidence="2" id="KW-0472">Membrane</keyword>
<feature type="transmembrane region" description="Helical" evidence="2">
    <location>
        <begin position="484"/>
        <end position="504"/>
    </location>
</feature>
<dbReference type="STRING" id="1448321.A0A317WU26"/>
<feature type="transmembrane region" description="Helical" evidence="2">
    <location>
        <begin position="199"/>
        <end position="218"/>
    </location>
</feature>
<dbReference type="GO" id="GO:0016020">
    <property type="term" value="C:membrane"/>
    <property type="evidence" value="ECO:0007669"/>
    <property type="project" value="UniProtKB-SubCell"/>
</dbReference>
<name>A0A317WU26_9EURO</name>
<feature type="transmembrane region" description="Helical" evidence="2">
    <location>
        <begin position="516"/>
        <end position="536"/>
    </location>
</feature>
<feature type="transmembrane region" description="Helical" evidence="2">
    <location>
        <begin position="115"/>
        <end position="138"/>
    </location>
</feature>
<dbReference type="VEuPathDB" id="FungiDB:BO70DRAFT_331247"/>
<dbReference type="CDD" id="cd06174">
    <property type="entry name" value="MFS"/>
    <property type="match status" value="1"/>
</dbReference>
<reference evidence="3 4" key="1">
    <citation type="submission" date="2016-12" db="EMBL/GenBank/DDBJ databases">
        <title>The genomes of Aspergillus section Nigri reveals drivers in fungal speciation.</title>
        <authorList>
            <consortium name="DOE Joint Genome Institute"/>
            <person name="Vesth T.C."/>
            <person name="Nybo J."/>
            <person name="Theobald S."/>
            <person name="Brandl J."/>
            <person name="Frisvad J.C."/>
            <person name="Nielsen K.F."/>
            <person name="Lyhne E.K."/>
            <person name="Kogle M.E."/>
            <person name="Kuo A."/>
            <person name="Riley R."/>
            <person name="Clum A."/>
            <person name="Nolan M."/>
            <person name="Lipzen A."/>
            <person name="Salamov A."/>
            <person name="Henrissat B."/>
            <person name="Wiebenga A."/>
            <person name="De Vries R.P."/>
            <person name="Grigoriev I.V."/>
            <person name="Mortensen U.H."/>
            <person name="Andersen M.R."/>
            <person name="Baker S.E."/>
        </authorList>
    </citation>
    <scope>NUCLEOTIDE SEQUENCE [LARGE SCALE GENOMIC DNA]</scope>
    <source>
        <strain evidence="3 4">CBS 117.55</strain>
    </source>
</reference>
<dbReference type="PANTHER" id="PTHR23524:SF1">
    <property type="entry name" value="MRH DOMAIN-CONTAINING PROTEIN-RELATED"/>
    <property type="match status" value="1"/>
</dbReference>
<evidence type="ECO:0000313" key="3">
    <source>
        <dbReference type="EMBL" id="PWY89321.1"/>
    </source>
</evidence>
<protein>
    <submittedName>
        <fullName evidence="3">MFS transporter</fullName>
    </submittedName>
</protein>
<comment type="caution">
    <text evidence="3">The sequence shown here is derived from an EMBL/GenBank/DDBJ whole genome shotgun (WGS) entry which is preliminary data.</text>
</comment>
<feature type="transmembrane region" description="Helical" evidence="2">
    <location>
        <begin position="16"/>
        <end position="42"/>
    </location>
</feature>
<dbReference type="OrthoDB" id="18110at2759"/>
<feature type="transmembrane region" description="Helical" evidence="2">
    <location>
        <begin position="159"/>
        <end position="179"/>
    </location>
</feature>
<evidence type="ECO:0000313" key="4">
    <source>
        <dbReference type="Proteomes" id="UP000247233"/>
    </source>
</evidence>
<dbReference type="EMBL" id="MSFL01000004">
    <property type="protein sequence ID" value="PWY89321.1"/>
    <property type="molecule type" value="Genomic_DNA"/>
</dbReference>
<dbReference type="GeneID" id="37063107"/>
<dbReference type="InterPro" id="IPR036259">
    <property type="entry name" value="MFS_trans_sf"/>
</dbReference>
<feature type="transmembrane region" description="Helical" evidence="2">
    <location>
        <begin position="85"/>
        <end position="103"/>
    </location>
</feature>
<feature type="transmembrane region" description="Helical" evidence="2">
    <location>
        <begin position="394"/>
        <end position="418"/>
    </location>
</feature>
<evidence type="ECO:0000256" key="1">
    <source>
        <dbReference type="ARBA" id="ARBA00004141"/>
    </source>
</evidence>
<dbReference type="Proteomes" id="UP000247233">
    <property type="component" value="Unassembled WGS sequence"/>
</dbReference>
<keyword evidence="4" id="KW-1185">Reference proteome</keyword>
<comment type="subcellular location">
    <subcellularLocation>
        <location evidence="1">Membrane</location>
        <topology evidence="1">Multi-pass membrane protein</topology>
    </subcellularLocation>
</comment>
<dbReference type="InterPro" id="IPR011701">
    <property type="entry name" value="MFS"/>
</dbReference>
<organism evidence="3 4">
    <name type="scientific">Aspergillus heteromorphus CBS 117.55</name>
    <dbReference type="NCBI Taxonomy" id="1448321"/>
    <lineage>
        <taxon>Eukaryota</taxon>
        <taxon>Fungi</taxon>
        <taxon>Dikarya</taxon>
        <taxon>Ascomycota</taxon>
        <taxon>Pezizomycotina</taxon>
        <taxon>Eurotiomycetes</taxon>
        <taxon>Eurotiomycetidae</taxon>
        <taxon>Eurotiales</taxon>
        <taxon>Aspergillaceae</taxon>
        <taxon>Aspergillus</taxon>
        <taxon>Aspergillus subgen. Circumdati</taxon>
    </lineage>
</organism>
<feature type="transmembrane region" description="Helical" evidence="2">
    <location>
        <begin position="363"/>
        <end position="382"/>
    </location>
</feature>
<sequence length="547" mass="57455">MASPRTLFTASRVQTWTYLLGVCPFSIAFLVFINSSISFVVTELIGLHEGEGDAVGTLGFADELLALVACPVWGVLSDRIGVRHVCTTGYAIVALALVLFVQAKNIYPQLLLGRLLFSLGGSAVSTMVTAVLPAVAGSHSSPKHSSASDSSMNTTSSRLAGFVGMCAGCGALVALVVFLPLPARFEQWGLSPVEAIQRSYYIVAVVSLLISVLCFFGLRNLPGEEGKSWSSLWSAHKHEEPDGGEPCSYARKFQLPYLEQLGAAFLLGFRNSQIFIGYLGGFVARASSVGISLFIPLAVNHYYRMSGLCGSPDGEVASPGDIKKSCHKAYVLASILTGVSQLIALIAAPAFGYLSDRSRRRHVPLLGACLAGLVGYTVFALLPSPEISGDHGSPGVFVVMALLGISQIGAIVCSLSVLSSGILSLNDSAKVEDQCCPVHDGLGEVEDADCPVDNDEEDEEERPLMAHRAGRQGRQQLSHLKGSIAGVYSLYGGAGILMLTKLGGLLFDELSSGAPFYIMAGFNGALLLAGLASGFIGHSTKGAGRAV</sequence>
<feature type="transmembrane region" description="Helical" evidence="2">
    <location>
        <begin position="329"/>
        <end position="351"/>
    </location>
</feature>
<keyword evidence="2" id="KW-1133">Transmembrane helix</keyword>
<evidence type="ECO:0000256" key="2">
    <source>
        <dbReference type="SAM" id="Phobius"/>
    </source>
</evidence>
<gene>
    <name evidence="3" type="ORF">BO70DRAFT_331247</name>
</gene>
<dbReference type="PANTHER" id="PTHR23524">
    <property type="entry name" value="TRANSPORTER, PUTATIVE (AFU_ORTHOLOGUE AFUA_8G04850)-RELATED"/>
    <property type="match status" value="1"/>
</dbReference>
<dbReference type="Pfam" id="PF07690">
    <property type="entry name" value="MFS_1"/>
    <property type="match status" value="1"/>
</dbReference>
<dbReference type="AlphaFoldDB" id="A0A317WU26"/>
<accession>A0A317WU26</accession>
<dbReference type="Gene3D" id="1.20.1250.20">
    <property type="entry name" value="MFS general substrate transporter like domains"/>
    <property type="match status" value="2"/>
</dbReference>
<feature type="transmembrane region" description="Helical" evidence="2">
    <location>
        <begin position="275"/>
        <end position="298"/>
    </location>
</feature>
<keyword evidence="2" id="KW-0812">Transmembrane</keyword>
<dbReference type="SUPFAM" id="SSF103473">
    <property type="entry name" value="MFS general substrate transporter"/>
    <property type="match status" value="1"/>
</dbReference>
<proteinExistence type="predicted"/>
<dbReference type="RefSeq" id="XP_025402508.1">
    <property type="nucleotide sequence ID" value="XM_025540870.1"/>
</dbReference>